<dbReference type="EMBL" id="CP136895">
    <property type="protein sequence ID" value="WOL10332.1"/>
    <property type="molecule type" value="Genomic_DNA"/>
</dbReference>
<dbReference type="Pfam" id="PF12348">
    <property type="entry name" value="CLASP_N"/>
    <property type="match status" value="1"/>
</dbReference>
<dbReference type="GO" id="GO:0000226">
    <property type="term" value="P:microtubule cytoskeleton organization"/>
    <property type="evidence" value="ECO:0007669"/>
    <property type="project" value="TreeGrafter"/>
</dbReference>
<sequence>MPLRPLDNALPASMERPRKVAKVAAPPPSSKKASVVQIAPDPPMNDENAPPPAAAEQSIDYIASEDLKALTDPETKMAVLMDELNSKDWMKVCGTLNDLRRMTLHHPSLLVQILGNVTTVIVKAMKSPRSALCKTSIMASTDIFHSFGHLLLSTIEDNSFDQLLLQLLLKASQDKKFICEEAEKALEKMAVTMSPIPLLEKLQSYANHANLRVRAKAAVAMSKCVSKMSIEVIKEFGFATLLQVAAEQLNDRLPEAREAARSVILSIHGEFSNDSNLKNDEESSAAAESWQSFCSANLPPILAQSVAKIVSL</sequence>
<name>A0AAQ3KK82_9LILI</name>
<dbReference type="PANTHER" id="PTHR21567">
    <property type="entry name" value="CLASP"/>
    <property type="match status" value="1"/>
</dbReference>
<dbReference type="Gene3D" id="1.25.10.10">
    <property type="entry name" value="Leucine-rich Repeat Variant"/>
    <property type="match status" value="1"/>
</dbReference>
<dbReference type="InterPro" id="IPR024395">
    <property type="entry name" value="CLASP_N_dom"/>
</dbReference>
<keyword evidence="4" id="KW-1185">Reference proteome</keyword>
<proteinExistence type="predicted"/>
<protein>
    <submittedName>
        <fullName evidence="3">Protein FAM179A-like</fullName>
    </submittedName>
</protein>
<dbReference type="GO" id="GO:0005881">
    <property type="term" value="C:cytoplasmic microtubule"/>
    <property type="evidence" value="ECO:0007669"/>
    <property type="project" value="TreeGrafter"/>
</dbReference>
<evidence type="ECO:0000313" key="3">
    <source>
        <dbReference type="EMBL" id="WOL10332.1"/>
    </source>
</evidence>
<evidence type="ECO:0000259" key="2">
    <source>
        <dbReference type="SMART" id="SM01349"/>
    </source>
</evidence>
<evidence type="ECO:0000256" key="1">
    <source>
        <dbReference type="SAM" id="MobiDB-lite"/>
    </source>
</evidence>
<feature type="region of interest" description="Disordered" evidence="1">
    <location>
        <begin position="1"/>
        <end position="54"/>
    </location>
</feature>
<dbReference type="GO" id="GO:0008017">
    <property type="term" value="F:microtubule binding"/>
    <property type="evidence" value="ECO:0007669"/>
    <property type="project" value="TreeGrafter"/>
</dbReference>
<dbReference type="SMART" id="SM01349">
    <property type="entry name" value="TOG"/>
    <property type="match status" value="1"/>
</dbReference>
<feature type="domain" description="TOG" evidence="2">
    <location>
        <begin position="69"/>
        <end position="304"/>
    </location>
</feature>
<organism evidence="3 4">
    <name type="scientific">Canna indica</name>
    <name type="common">Indian-shot</name>
    <dbReference type="NCBI Taxonomy" id="4628"/>
    <lineage>
        <taxon>Eukaryota</taxon>
        <taxon>Viridiplantae</taxon>
        <taxon>Streptophyta</taxon>
        <taxon>Embryophyta</taxon>
        <taxon>Tracheophyta</taxon>
        <taxon>Spermatophyta</taxon>
        <taxon>Magnoliopsida</taxon>
        <taxon>Liliopsida</taxon>
        <taxon>Zingiberales</taxon>
        <taxon>Cannaceae</taxon>
        <taxon>Canna</taxon>
    </lineage>
</organism>
<dbReference type="Proteomes" id="UP001327560">
    <property type="component" value="Chromosome 6"/>
</dbReference>
<accession>A0AAQ3KK82</accession>
<dbReference type="InterPro" id="IPR034085">
    <property type="entry name" value="TOG"/>
</dbReference>
<dbReference type="InterPro" id="IPR011989">
    <property type="entry name" value="ARM-like"/>
</dbReference>
<gene>
    <name evidence="3" type="ORF">Cni_G19087</name>
</gene>
<dbReference type="PANTHER" id="PTHR21567:SF65">
    <property type="entry name" value="ARM REPEAT SUPERFAMILY PROTEIN"/>
    <property type="match status" value="1"/>
</dbReference>
<evidence type="ECO:0000313" key="4">
    <source>
        <dbReference type="Proteomes" id="UP001327560"/>
    </source>
</evidence>
<dbReference type="InterPro" id="IPR016024">
    <property type="entry name" value="ARM-type_fold"/>
</dbReference>
<reference evidence="3 4" key="1">
    <citation type="submission" date="2023-10" db="EMBL/GenBank/DDBJ databases">
        <title>Chromosome-scale genome assembly provides insights into flower coloration mechanisms of Canna indica.</title>
        <authorList>
            <person name="Li C."/>
        </authorList>
    </citation>
    <scope>NUCLEOTIDE SEQUENCE [LARGE SCALE GENOMIC DNA]</scope>
    <source>
        <tissue evidence="3">Flower</tissue>
    </source>
</reference>
<dbReference type="SUPFAM" id="SSF48371">
    <property type="entry name" value="ARM repeat"/>
    <property type="match status" value="1"/>
</dbReference>
<dbReference type="AlphaFoldDB" id="A0AAQ3KK82"/>